<dbReference type="HOGENOM" id="CLU_1155491_0_0_3"/>
<keyword evidence="1" id="KW-1133">Transmembrane helix</keyword>
<dbReference type="RefSeq" id="WP_015179970.1">
    <property type="nucleotide sequence ID" value="NC_019734.1"/>
</dbReference>
<dbReference type="KEGG" id="cep:Cri9333_4765"/>
<dbReference type="PATRIC" id="fig|1173022.3.peg.5154"/>
<feature type="transmembrane region" description="Helical" evidence="1">
    <location>
        <begin position="36"/>
        <end position="58"/>
    </location>
</feature>
<keyword evidence="1" id="KW-0472">Membrane</keyword>
<accession>K9W6X8</accession>
<sequence length="242" mass="27765">MQTTEKKDITLPPHNWEALEQLKGEKTFLSFKYGGINLAALVLIPLLGYPGVFIYALAYKPLDRILKIARLIGVMCQVLKEFQHLGVQVFPTLEVPGQKNPLDLLVKIPKKAHILISIRSKGESKIVYNEEKEALYVKRKRKGLKVWKPCPLVELGDYTNWLNKNRELFGMSSREVRNVPLAKVLILWKPTLIDDRKDEYYTTVGSLKVLILKRKGAAFLIPEEDIVKFIKAFLASYEEKET</sequence>
<dbReference type="EMBL" id="CP003622">
    <property type="protein sequence ID" value="AFZ15539.1"/>
    <property type="molecule type" value="Genomic_DNA"/>
</dbReference>
<proteinExistence type="predicted"/>
<evidence type="ECO:0008006" key="4">
    <source>
        <dbReference type="Google" id="ProtNLM"/>
    </source>
</evidence>
<evidence type="ECO:0000256" key="1">
    <source>
        <dbReference type="SAM" id="Phobius"/>
    </source>
</evidence>
<keyword evidence="3" id="KW-1185">Reference proteome</keyword>
<dbReference type="AlphaFoldDB" id="K9W6X8"/>
<reference evidence="2 3" key="1">
    <citation type="submission" date="2012-06" db="EMBL/GenBank/DDBJ databases">
        <title>Finished plasmid 2 of genome of Crinalium epipsammum PCC 9333.</title>
        <authorList>
            <consortium name="US DOE Joint Genome Institute"/>
            <person name="Gugger M."/>
            <person name="Coursin T."/>
            <person name="Rippka R."/>
            <person name="Tandeau De Marsac N."/>
            <person name="Huntemann M."/>
            <person name="Wei C.-L."/>
            <person name="Han J."/>
            <person name="Detter J.C."/>
            <person name="Han C."/>
            <person name="Tapia R."/>
            <person name="Davenport K."/>
            <person name="Daligault H."/>
            <person name="Erkkila T."/>
            <person name="Gu W."/>
            <person name="Munk A.C.C."/>
            <person name="Teshima H."/>
            <person name="Xu Y."/>
            <person name="Chain P."/>
            <person name="Chen A."/>
            <person name="Krypides N."/>
            <person name="Mavromatis K."/>
            <person name="Markowitz V."/>
            <person name="Szeto E."/>
            <person name="Ivanova N."/>
            <person name="Mikhailova N."/>
            <person name="Ovchinnikova G."/>
            <person name="Pagani I."/>
            <person name="Pati A."/>
            <person name="Goodwin L."/>
            <person name="Peters L."/>
            <person name="Pitluck S."/>
            <person name="Woyke T."/>
            <person name="Kerfeld C."/>
        </authorList>
    </citation>
    <scope>NUCLEOTIDE SEQUENCE [LARGE SCALE GENOMIC DNA]</scope>
    <source>
        <strain evidence="2 3">PCC 9333</strain>
        <plasmid evidence="3">Plasmid pCRI9333.02</plasmid>
    </source>
</reference>
<dbReference type="Proteomes" id="UP000010472">
    <property type="component" value="Plasmid pCRI9333.02"/>
</dbReference>
<organism evidence="2 3">
    <name type="scientific">Crinalium epipsammum PCC 9333</name>
    <dbReference type="NCBI Taxonomy" id="1173022"/>
    <lineage>
        <taxon>Bacteria</taxon>
        <taxon>Bacillati</taxon>
        <taxon>Cyanobacteriota</taxon>
        <taxon>Cyanophyceae</taxon>
        <taxon>Gomontiellales</taxon>
        <taxon>Gomontiellaceae</taxon>
        <taxon>Crinalium</taxon>
    </lineage>
</organism>
<gene>
    <name evidence="2" type="ORF">Cri9333_4765</name>
</gene>
<protein>
    <recommendedName>
        <fullName evidence="4">NERD domain-containing protein</fullName>
    </recommendedName>
</protein>
<geneLocation type="plasmid" evidence="2 3">
    <name>pCRI9333.02</name>
</geneLocation>
<evidence type="ECO:0000313" key="3">
    <source>
        <dbReference type="Proteomes" id="UP000010472"/>
    </source>
</evidence>
<evidence type="ECO:0000313" key="2">
    <source>
        <dbReference type="EMBL" id="AFZ15539.1"/>
    </source>
</evidence>
<name>K9W6X8_9CYAN</name>
<dbReference type="OrthoDB" id="481114at2"/>
<keyword evidence="2" id="KW-0614">Plasmid</keyword>
<keyword evidence="1" id="KW-0812">Transmembrane</keyword>